<dbReference type="PANTHER" id="PTHR23291">
    <property type="entry name" value="BAX INHIBITOR-RELATED"/>
    <property type="match status" value="1"/>
</dbReference>
<dbReference type="GeneID" id="108009416"/>
<proteinExistence type="inferred from homology"/>
<dbReference type="Pfam" id="PF01027">
    <property type="entry name" value="Bax1-I"/>
    <property type="match status" value="1"/>
</dbReference>
<name>A0AB39Z6J4_DROSZ</name>
<sequence length="237" mass="27415">MQCCKFGRRETLDENVFEDPRVRRMFVTKVLLIVAINLAFTSAAMAICITTRPIKRFIEKHWYIGLIATIIIFIIHIMMCCFRYLFRQSPIKWILLVIYVICHAILVSFLAVRFSPLLVLLAFGVCAVLVAALCIFARFAPCDFTSCYTFIMLIGITLILLGILGFFFRSVRVVYLGFGVFAYSIFIVYDLQLIIGGKLHKRQYDELDYIIASMTLYHDVVHLFMFILRLAGWIDDD</sequence>
<comment type="subcellular location">
    <subcellularLocation>
        <location evidence="1">Membrane</location>
        <topology evidence="1">Multi-pass membrane protein</topology>
    </subcellularLocation>
</comment>
<evidence type="ECO:0000256" key="2">
    <source>
        <dbReference type="ARBA" id="ARBA00022692"/>
    </source>
</evidence>
<keyword evidence="6" id="KW-1185">Reference proteome</keyword>
<dbReference type="RefSeq" id="XP_016929236.2">
    <property type="nucleotide sequence ID" value="XM_017073747.4"/>
</dbReference>
<evidence type="ECO:0000313" key="6">
    <source>
        <dbReference type="Proteomes" id="UP001652628"/>
    </source>
</evidence>
<evidence type="ECO:0000256" key="4">
    <source>
        <dbReference type="ARBA" id="ARBA00023136"/>
    </source>
</evidence>
<keyword evidence="2 5" id="KW-0812">Transmembrane</keyword>
<feature type="transmembrane region" description="Helical" evidence="5">
    <location>
        <begin position="93"/>
        <end position="112"/>
    </location>
</feature>
<dbReference type="InterPro" id="IPR006214">
    <property type="entry name" value="Bax_inhibitor_1-related"/>
</dbReference>
<feature type="transmembrane region" description="Helical" evidence="5">
    <location>
        <begin position="62"/>
        <end position="86"/>
    </location>
</feature>
<dbReference type="GO" id="GO:0016020">
    <property type="term" value="C:membrane"/>
    <property type="evidence" value="ECO:0007669"/>
    <property type="project" value="UniProtKB-SubCell"/>
</dbReference>
<evidence type="ECO:0000256" key="1">
    <source>
        <dbReference type="ARBA" id="ARBA00004141"/>
    </source>
</evidence>
<accession>A0AB39Z6J4</accession>
<evidence type="ECO:0000256" key="3">
    <source>
        <dbReference type="ARBA" id="ARBA00022989"/>
    </source>
</evidence>
<keyword evidence="3 5" id="KW-1133">Transmembrane helix</keyword>
<comment type="similarity">
    <text evidence="5">Belongs to the BI1 family.</text>
</comment>
<evidence type="ECO:0000256" key="5">
    <source>
        <dbReference type="RuleBase" id="RU004379"/>
    </source>
</evidence>
<dbReference type="AlphaFoldDB" id="A0AB39Z6J4"/>
<keyword evidence="4 5" id="KW-0472">Membrane</keyword>
<reference evidence="7" key="1">
    <citation type="submission" date="2025-08" db="UniProtKB">
        <authorList>
            <consortium name="RefSeq"/>
        </authorList>
    </citation>
    <scope>IDENTIFICATION</scope>
</reference>
<feature type="transmembrane region" description="Helical" evidence="5">
    <location>
        <begin position="118"/>
        <end position="140"/>
    </location>
</feature>
<feature type="transmembrane region" description="Helical" evidence="5">
    <location>
        <begin position="30"/>
        <end position="50"/>
    </location>
</feature>
<protein>
    <submittedName>
        <fullName evidence="7">Protein lifeguard 3 isoform X1</fullName>
    </submittedName>
</protein>
<feature type="transmembrane region" description="Helical" evidence="5">
    <location>
        <begin position="147"/>
        <end position="168"/>
    </location>
</feature>
<feature type="transmembrane region" description="Helical" evidence="5">
    <location>
        <begin position="174"/>
        <end position="195"/>
    </location>
</feature>
<feature type="transmembrane region" description="Helical" evidence="5">
    <location>
        <begin position="216"/>
        <end position="234"/>
    </location>
</feature>
<dbReference type="Proteomes" id="UP001652628">
    <property type="component" value="Chromosome 2L"/>
</dbReference>
<dbReference type="PANTHER" id="PTHR23291:SF47">
    <property type="entry name" value="TRANSMEMBRANE BAX INHIBITOR MOTIF CONTAINING 7"/>
    <property type="match status" value="1"/>
</dbReference>
<organism evidence="6 7">
    <name type="scientific">Drosophila suzukii</name>
    <name type="common">Spotted-wing drosophila fruit fly</name>
    <dbReference type="NCBI Taxonomy" id="28584"/>
    <lineage>
        <taxon>Eukaryota</taxon>
        <taxon>Metazoa</taxon>
        <taxon>Ecdysozoa</taxon>
        <taxon>Arthropoda</taxon>
        <taxon>Hexapoda</taxon>
        <taxon>Insecta</taxon>
        <taxon>Pterygota</taxon>
        <taxon>Neoptera</taxon>
        <taxon>Endopterygota</taxon>
        <taxon>Diptera</taxon>
        <taxon>Brachycera</taxon>
        <taxon>Muscomorpha</taxon>
        <taxon>Ephydroidea</taxon>
        <taxon>Drosophilidae</taxon>
        <taxon>Drosophila</taxon>
        <taxon>Sophophora</taxon>
    </lineage>
</organism>
<gene>
    <name evidence="7" type="primary">LOC108009416</name>
</gene>
<evidence type="ECO:0000313" key="7">
    <source>
        <dbReference type="RefSeq" id="XP_016929236.2"/>
    </source>
</evidence>